<keyword evidence="1" id="KW-0175">Coiled coil</keyword>
<dbReference type="EMBL" id="BSYO01000028">
    <property type="protein sequence ID" value="GMH24799.1"/>
    <property type="molecule type" value="Genomic_DNA"/>
</dbReference>
<keyword evidence="4" id="KW-1185">Reference proteome</keyword>
<sequence>MFQIVSKLRLLKDLLKELNRNMGNVFEEVARARSQLEDFREDRSSVGTHLVALQEDSESRLPPCLKDGMRIPSTKGED</sequence>
<feature type="coiled-coil region" evidence="1">
    <location>
        <begin position="8"/>
        <end position="35"/>
    </location>
</feature>
<name>A0AAD3T9C6_NEPGR</name>
<protein>
    <submittedName>
        <fullName evidence="3">Uncharacterized protein</fullName>
    </submittedName>
</protein>
<accession>A0AAD3T9C6</accession>
<proteinExistence type="predicted"/>
<dbReference type="Proteomes" id="UP001279734">
    <property type="component" value="Unassembled WGS sequence"/>
</dbReference>
<gene>
    <name evidence="3" type="ORF">Nepgr_026642</name>
</gene>
<comment type="caution">
    <text evidence="3">The sequence shown here is derived from an EMBL/GenBank/DDBJ whole genome shotgun (WGS) entry which is preliminary data.</text>
</comment>
<organism evidence="3 4">
    <name type="scientific">Nepenthes gracilis</name>
    <name type="common">Slender pitcher plant</name>
    <dbReference type="NCBI Taxonomy" id="150966"/>
    <lineage>
        <taxon>Eukaryota</taxon>
        <taxon>Viridiplantae</taxon>
        <taxon>Streptophyta</taxon>
        <taxon>Embryophyta</taxon>
        <taxon>Tracheophyta</taxon>
        <taxon>Spermatophyta</taxon>
        <taxon>Magnoliopsida</taxon>
        <taxon>eudicotyledons</taxon>
        <taxon>Gunneridae</taxon>
        <taxon>Pentapetalae</taxon>
        <taxon>Caryophyllales</taxon>
        <taxon>Nepenthaceae</taxon>
        <taxon>Nepenthes</taxon>
    </lineage>
</organism>
<reference evidence="3" key="1">
    <citation type="submission" date="2023-05" db="EMBL/GenBank/DDBJ databases">
        <title>Nepenthes gracilis genome sequencing.</title>
        <authorList>
            <person name="Fukushima K."/>
        </authorList>
    </citation>
    <scope>NUCLEOTIDE SEQUENCE</scope>
    <source>
        <strain evidence="3">SING2019-196</strain>
    </source>
</reference>
<evidence type="ECO:0000313" key="4">
    <source>
        <dbReference type="Proteomes" id="UP001279734"/>
    </source>
</evidence>
<feature type="region of interest" description="Disordered" evidence="2">
    <location>
        <begin position="50"/>
        <end position="78"/>
    </location>
</feature>
<evidence type="ECO:0000256" key="1">
    <source>
        <dbReference type="SAM" id="Coils"/>
    </source>
</evidence>
<evidence type="ECO:0000313" key="3">
    <source>
        <dbReference type="EMBL" id="GMH24799.1"/>
    </source>
</evidence>
<dbReference type="AlphaFoldDB" id="A0AAD3T9C6"/>
<evidence type="ECO:0000256" key="2">
    <source>
        <dbReference type="SAM" id="MobiDB-lite"/>
    </source>
</evidence>